<name>I2GCN9_9BACT</name>
<sequence length="96" mass="11353">MLPLFTQEYAMKIERQAYDQLPFAIKIGALILWGTQLSSYSEAGRFRQLYQFNDFFAEMCFDEAQQTLTCICTFTELNSLEPYLNSMNWQDFYAEL</sequence>
<comment type="caution">
    <text evidence="1">The sequence shown here is derived from an EMBL/GenBank/DDBJ whole genome shotgun (WGS) entry which is preliminary data.</text>
</comment>
<dbReference type="AlphaFoldDB" id="I2GCN9"/>
<reference evidence="1 2" key="1">
    <citation type="journal article" date="2012" name="J. Bacteriol.">
        <title>Genome Sequence of the Filamentous Bacterium Fibrisoma limi BUZ 3T.</title>
        <authorList>
            <person name="Filippini M."/>
            <person name="Qi W."/>
            <person name="Jaenicke S."/>
            <person name="Goesmann A."/>
            <person name="Smits T.H."/>
            <person name="Bagheri H.C."/>
        </authorList>
    </citation>
    <scope>NUCLEOTIDE SEQUENCE [LARGE SCALE GENOMIC DNA]</scope>
    <source>
        <strain evidence="2">BUZ 3T</strain>
    </source>
</reference>
<dbReference type="EMBL" id="CAIT01000004">
    <property type="protein sequence ID" value="CCH51663.1"/>
    <property type="molecule type" value="Genomic_DNA"/>
</dbReference>
<organism evidence="1 2">
    <name type="scientific">Fibrisoma limi BUZ 3</name>
    <dbReference type="NCBI Taxonomy" id="1185876"/>
    <lineage>
        <taxon>Bacteria</taxon>
        <taxon>Pseudomonadati</taxon>
        <taxon>Bacteroidota</taxon>
        <taxon>Cytophagia</taxon>
        <taxon>Cytophagales</taxon>
        <taxon>Spirosomataceae</taxon>
        <taxon>Fibrisoma</taxon>
    </lineage>
</organism>
<protein>
    <submittedName>
        <fullName evidence="1">Uncharacterized protein</fullName>
    </submittedName>
</protein>
<dbReference type="eggNOG" id="ENOG502ZXIU">
    <property type="taxonomic scope" value="Bacteria"/>
</dbReference>
<evidence type="ECO:0000313" key="2">
    <source>
        <dbReference type="Proteomes" id="UP000009309"/>
    </source>
</evidence>
<keyword evidence="2" id="KW-1185">Reference proteome</keyword>
<proteinExistence type="predicted"/>
<gene>
    <name evidence="1" type="ORF">BN8_00605</name>
</gene>
<dbReference type="Proteomes" id="UP000009309">
    <property type="component" value="Unassembled WGS sequence"/>
</dbReference>
<evidence type="ECO:0000313" key="1">
    <source>
        <dbReference type="EMBL" id="CCH51663.1"/>
    </source>
</evidence>
<accession>I2GCN9</accession>